<dbReference type="RefSeq" id="WP_004617978.1">
    <property type="nucleotide sequence ID" value="NZ_APMP01000007.1"/>
</dbReference>
<evidence type="ECO:0000313" key="3">
    <source>
        <dbReference type="Proteomes" id="UP000013063"/>
    </source>
</evidence>
<comment type="caution">
    <text evidence="2">The sequence shown here is derived from an EMBL/GenBank/DDBJ whole genome shotgun (WGS) entry which is preliminary data.</text>
</comment>
<dbReference type="Pfam" id="PF11739">
    <property type="entry name" value="YdbH-like"/>
    <property type="match status" value="1"/>
</dbReference>
<dbReference type="InterPro" id="IPR021730">
    <property type="entry name" value="YdbH"/>
</dbReference>
<dbReference type="Proteomes" id="UP000013063">
    <property type="component" value="Unassembled WGS sequence"/>
</dbReference>
<dbReference type="eggNOG" id="COG2911">
    <property type="taxonomic scope" value="Bacteria"/>
</dbReference>
<gene>
    <name evidence="2" type="ORF">OR37_01615</name>
</gene>
<dbReference type="STRING" id="1292034.OR37_01615"/>
<dbReference type="AlphaFoldDB" id="R0EA37"/>
<evidence type="ECO:0000256" key="1">
    <source>
        <dbReference type="SAM" id="MobiDB-lite"/>
    </source>
</evidence>
<evidence type="ECO:0000313" key="2">
    <source>
        <dbReference type="EMBL" id="ENZ82348.1"/>
    </source>
</evidence>
<reference evidence="2 3" key="1">
    <citation type="journal article" date="2013" name="Genome Announc.">
        <title>Draft Genome Sequence for Caulobacter sp. Strain OR37, a Bacterium Tolerant to Heavy Metals.</title>
        <authorList>
            <person name="Utturkar S.M."/>
            <person name="Bollmann A."/>
            <person name="Brzoska R.M."/>
            <person name="Klingeman D.M."/>
            <person name="Epstein S.E."/>
            <person name="Palumbo A.V."/>
            <person name="Brown S.D."/>
        </authorList>
    </citation>
    <scope>NUCLEOTIDE SEQUENCE [LARGE SCALE GENOMIC DNA]</scope>
    <source>
        <strain evidence="2 3">OR37</strain>
    </source>
</reference>
<name>R0EA37_CAUVI</name>
<feature type="compositionally biased region" description="Pro residues" evidence="1">
    <location>
        <begin position="10"/>
        <end position="20"/>
    </location>
</feature>
<sequence length="1084" mass="112747">MADIAQEPKTSPPKPSPPKPSSGRAWDRERLVDLGLEALSVSMLAFIAAGLVVWSDRREIGRDLAQAWLKDHGIEAAVELDDVDATGFSGKVRLGPRDAPVFAADRLEVAYDLSSPWSGGAFGIQTRAIRLVRPRVLASLDAKGLRFGALQPLIDEALKSPRKPGPGPAILVENAQLDLMTPGGRARITGDASLDDGQLLRFDGRLAPLRYAARNLVIDGQGAKVTARKRGDRLTLEVSLALDALETDAAALSNGVAELSADLPYPDLARMAASGPTEARLSLRADAGRIGERQAQGVTGDMTLSGRFDGGLPAFAFLGRSQGVLRGERVSGPSLDARNAALAFDAPRLILDHRQGRTTARGAAGANLRADQAGVGALALRDLKAKAASRDLSLALEDRRPSVKGPLELDVTAARMASGGLALASAKLRARGEIDQGTKGLTLSLAGSAGGHSGVSTPDARRLARFIPNPAYGPPLSQALRTFDFSAPAVALDVAGGRTRLTLAQPARLAAANGAVLTAAAAKGLLLDAGPEGARGALEASLAGGGLPKVKVTASDWRARGGIFTSPLSITTEGFDLPPIQGVDGQINGQARVAGGRFTLVTATCAPVTATRYSLGDNPITALKARVCPVKTPLVTASAGGWTAALRFEHGEGASAVAQVQLRDVKGEATLGGTHGFERARVRIDGAAATDAAPERRFNPILAKGDLTLSGGVWSGTFQAATPTAVPLGEIRLRHVVATGAGQADIDASRLAFAKGGPQPGDLSPLAAFARDAQGRARFTGVFAWSDRGATSHGRLVADKIDFTSPIGFVATLDGAIDFNSLAPLTTAPGQTLKISKIDSIVPLTAVESVFQLDADSLHIAKATFEAAKGRVSIEPTDVPLGPGKRISGAIVVEHVDLGELIAASSLAEKVKVQALVDGRLPFTLGPEGLRFQQGKITAIQPGRVEIARSALTGVAASPADSPGAPPAVPAQVNAIQDFAYQAMENLAFDQLEAGVNSTDKGRLSIVFHIKGRHDPKVAEKARVGILDLLRGRAFNKRIALPAKTPVDLTLDTSLNFEELLEAWRRAFAPEPAADKTRSGPVQP</sequence>
<dbReference type="EMBL" id="APMP01000007">
    <property type="protein sequence ID" value="ENZ82348.1"/>
    <property type="molecule type" value="Genomic_DNA"/>
</dbReference>
<organism evidence="2 3">
    <name type="scientific">Caulobacter vibrioides OR37</name>
    <dbReference type="NCBI Taxonomy" id="1292034"/>
    <lineage>
        <taxon>Bacteria</taxon>
        <taxon>Pseudomonadati</taxon>
        <taxon>Pseudomonadota</taxon>
        <taxon>Alphaproteobacteria</taxon>
        <taxon>Caulobacterales</taxon>
        <taxon>Caulobacteraceae</taxon>
        <taxon>Caulobacter</taxon>
    </lineage>
</organism>
<proteinExistence type="predicted"/>
<dbReference type="OrthoDB" id="7597031at2"/>
<keyword evidence="3" id="KW-1185">Reference proteome</keyword>
<protein>
    <submittedName>
        <fullName evidence="2">Uncharacterized protein</fullName>
    </submittedName>
</protein>
<accession>R0EA37</accession>
<dbReference type="PATRIC" id="fig|1292034.3.peg.1600"/>
<feature type="region of interest" description="Disordered" evidence="1">
    <location>
        <begin position="1"/>
        <end position="26"/>
    </location>
</feature>